<dbReference type="Gene3D" id="2.60.40.10">
    <property type="entry name" value="Immunoglobulins"/>
    <property type="match status" value="1"/>
</dbReference>
<accession>A0A5C6CWD7</accession>
<evidence type="ECO:0000313" key="3">
    <source>
        <dbReference type="Proteomes" id="UP000318437"/>
    </source>
</evidence>
<dbReference type="InterPro" id="IPR013783">
    <property type="entry name" value="Ig-like_fold"/>
</dbReference>
<organism evidence="2 3">
    <name type="scientific">Bythopirellula polymerisocia</name>
    <dbReference type="NCBI Taxonomy" id="2528003"/>
    <lineage>
        <taxon>Bacteria</taxon>
        <taxon>Pseudomonadati</taxon>
        <taxon>Planctomycetota</taxon>
        <taxon>Planctomycetia</taxon>
        <taxon>Pirellulales</taxon>
        <taxon>Lacipirellulaceae</taxon>
        <taxon>Bythopirellula</taxon>
    </lineage>
</organism>
<dbReference type="Gene3D" id="3.20.20.80">
    <property type="entry name" value="Glycosidases"/>
    <property type="match status" value="1"/>
</dbReference>
<dbReference type="Proteomes" id="UP000318437">
    <property type="component" value="Unassembled WGS sequence"/>
</dbReference>
<name>A0A5C6CWD7_9BACT</name>
<comment type="caution">
    <text evidence="2">The sequence shown here is derived from an EMBL/GenBank/DDBJ whole genome shotgun (WGS) entry which is preliminary data.</text>
</comment>
<proteinExistence type="predicted"/>
<feature type="domain" description="DUF5060" evidence="1">
    <location>
        <begin position="132"/>
        <end position="208"/>
    </location>
</feature>
<dbReference type="EMBL" id="SJPS01000002">
    <property type="protein sequence ID" value="TWU28708.1"/>
    <property type="molecule type" value="Genomic_DNA"/>
</dbReference>
<dbReference type="Pfam" id="PF16586">
    <property type="entry name" value="DUF5060"/>
    <property type="match status" value="1"/>
</dbReference>
<evidence type="ECO:0000259" key="1">
    <source>
        <dbReference type="Pfam" id="PF16586"/>
    </source>
</evidence>
<dbReference type="OrthoDB" id="246387at2"/>
<protein>
    <recommendedName>
        <fullName evidence="1">DUF5060 domain-containing protein</fullName>
    </recommendedName>
</protein>
<reference evidence="2 3" key="1">
    <citation type="submission" date="2019-02" db="EMBL/GenBank/DDBJ databases">
        <title>Deep-cultivation of Planctomycetes and their phenomic and genomic characterization uncovers novel biology.</title>
        <authorList>
            <person name="Wiegand S."/>
            <person name="Jogler M."/>
            <person name="Boedeker C."/>
            <person name="Pinto D."/>
            <person name="Vollmers J."/>
            <person name="Rivas-Marin E."/>
            <person name="Kohn T."/>
            <person name="Peeters S.H."/>
            <person name="Heuer A."/>
            <person name="Rast P."/>
            <person name="Oberbeckmann S."/>
            <person name="Bunk B."/>
            <person name="Jeske O."/>
            <person name="Meyerdierks A."/>
            <person name="Storesund J.E."/>
            <person name="Kallscheuer N."/>
            <person name="Luecker S."/>
            <person name="Lage O.M."/>
            <person name="Pohl T."/>
            <person name="Merkel B.J."/>
            <person name="Hornburger P."/>
            <person name="Mueller R.-W."/>
            <person name="Bruemmer F."/>
            <person name="Labrenz M."/>
            <person name="Spormann A.M."/>
            <person name="Op Den Camp H."/>
            <person name="Overmann J."/>
            <person name="Amann R."/>
            <person name="Jetten M.S.M."/>
            <person name="Mascher T."/>
            <person name="Medema M.H."/>
            <person name="Devos D.P."/>
            <person name="Kaster A.-K."/>
            <person name="Ovreas L."/>
            <person name="Rohde M."/>
            <person name="Galperin M.Y."/>
            <person name="Jogler C."/>
        </authorList>
    </citation>
    <scope>NUCLEOTIDE SEQUENCE [LARGE SCALE GENOMIC DNA]</scope>
    <source>
        <strain evidence="2 3">Pla144</strain>
    </source>
</reference>
<dbReference type="AlphaFoldDB" id="A0A5C6CWD7"/>
<gene>
    <name evidence="2" type="ORF">Pla144_20000</name>
</gene>
<sequence>MVPLPITGIDENLIEQFTFRLDHDEANSIRAMLTVTFVSRQWYRMIARKTTERGKAHDPSTVVIARTNTCFGFLEVLPRSTSQIHHTRLRQLLMIQGLKNSIIIAMSYLLLASTSLQGTASDAQIEGPQSLWYPVTITFDGPQVKESPSTFRDYRMDVTFKHGSRSLTVPGYFAADGNAANTSASEGNKWRVKFTPDALGVWSYTVSFLEGRDIALSREPQDGDQGVLHGRKGQFTIEEADSGAPGFYSKGMLRYVGEHYLQFAESGEYFVKSGPGSPEDFLGYEDFDGTFDQGGSMNDKSLGEDGLHAYAPHVGDWKEGDPTWSNGKGKGIIGALNYLASVGCNTIYDIILTVNGDAANVWPWTDPVTYDIYDVSKLDQWDIVFSHMDALGINHDAYLSENENTTLLDGDLLGPLRILYFRELNARFAYHLGWRWCVGEEPHGIRPTEMRAILNYLTEIDVYDHPVGHHCSGKHELRYPVYDPQLGNPGFQCMFGQINEDYHEEVLKYVKSSAEAGHKWVVANDEPNEILPGQDHLARNSLWKVLMAGGEGLNIYVGYEIPDYTDVTIEDFRRLESIWNQVRNGLAIFQHPYVNKHLAEMTTQNQMISNGYCYTKPGEVYVVYSEHADALELDLTGAKGSYKLQWYDPIEDGEFQAGSVETINGGSVQSLGTPPGSQAEWALLVTRISG</sequence>
<dbReference type="InterPro" id="IPR032260">
    <property type="entry name" value="DUF5060"/>
</dbReference>
<evidence type="ECO:0000313" key="2">
    <source>
        <dbReference type="EMBL" id="TWU28708.1"/>
    </source>
</evidence>
<keyword evidence="3" id="KW-1185">Reference proteome</keyword>